<evidence type="ECO:0000259" key="5">
    <source>
        <dbReference type="Pfam" id="PF01321"/>
    </source>
</evidence>
<dbReference type="FunFam" id="3.90.230.10:FF:000009">
    <property type="entry name" value="xaa-Pro aminopeptidase 2"/>
    <property type="match status" value="1"/>
</dbReference>
<accession>A0AAD3H017</accession>
<evidence type="ECO:0000259" key="6">
    <source>
        <dbReference type="Pfam" id="PF16188"/>
    </source>
</evidence>
<keyword evidence="8" id="KW-1185">Reference proteome</keyword>
<sequence>MIILTKRPKNFSVKTLIKYSAIAFCLSTKTVATSFSISHSNTFRTSTSTSATRSQTRVLKSSTNPLFIHRGGSLLSTLKMSTTASEKETKAPTTTGEKLAALRSKMVELNIDAYIVPSDDPHLSEYVPEAYMRRRFLSDFGGSAGTAVVFQEEANLFTDSRYHNEASSALDMDHWTLMKQGLPKVPTLTKYIADKALEKYESSGKVFRVGIDPFVHAASFEKDLMDAFNTALAKSDVKDAVIGEIDTLDNEGNLVDKVWGTDRPPVPTSPFRVHPLEFAGKSVVDKVQDIRDEMEDNKATLSIFSALDDIAYLFNVRAKGDVDTCPVGIAYGTITKDEVTIFCDEAKLTSDEVKQHFKDSGVTVKPYDDIISTVKDHLASTDDAKVWIDKTRSNYALSRLIPEKSLMDKQNAVTPMKACKNKAEMEGMKRAHIVDGAAMANFIAWLENTIVNEGRSVSEVEIDKVLTGYRAEQPGYIEDSFPTIAGVGPNGAIIHYRAKEDSGIMKYLDTKNPILIDSGGQYTYGTTDVTRTWHFGEATPEFKENFTRVLKGNIGVDTMIFPTGTPGFVLDVFARKSLWEAGLDYGHGTGHGVGAALNVHEGPHSISPRFANKEPMKKGMVVSNEPGLYEDGSFGIRIENLLECTYVLNEDNDAYDKGLQEGDEGYPEKEVGKKTFLRFNKLTMIPIQKNLIDVSLMTVEELDWLDAYHQEVFDKVSPLLEKDTPAYEWLSKSCEKIERS</sequence>
<feature type="domain" description="Creatinase N-terminal" evidence="5">
    <location>
        <begin position="99"/>
        <end position="229"/>
    </location>
</feature>
<dbReference type="Gene3D" id="3.90.230.10">
    <property type="entry name" value="Creatinase/methionine aminopeptidase superfamily"/>
    <property type="match status" value="1"/>
</dbReference>
<dbReference type="Pfam" id="PF01321">
    <property type="entry name" value="Creatinase_N"/>
    <property type="match status" value="1"/>
</dbReference>
<dbReference type="Gene3D" id="3.40.350.10">
    <property type="entry name" value="Creatinase/prolidase N-terminal domain"/>
    <property type="match status" value="2"/>
</dbReference>
<evidence type="ECO:0008006" key="9">
    <source>
        <dbReference type="Google" id="ProtNLM"/>
    </source>
</evidence>
<comment type="caution">
    <text evidence="7">The sequence shown here is derived from an EMBL/GenBank/DDBJ whole genome shotgun (WGS) entry which is preliminary data.</text>
</comment>
<evidence type="ECO:0000313" key="8">
    <source>
        <dbReference type="Proteomes" id="UP001054902"/>
    </source>
</evidence>
<organism evidence="7 8">
    <name type="scientific">Chaetoceros tenuissimus</name>
    <dbReference type="NCBI Taxonomy" id="426638"/>
    <lineage>
        <taxon>Eukaryota</taxon>
        <taxon>Sar</taxon>
        <taxon>Stramenopiles</taxon>
        <taxon>Ochrophyta</taxon>
        <taxon>Bacillariophyta</taxon>
        <taxon>Coscinodiscophyceae</taxon>
        <taxon>Chaetocerotophycidae</taxon>
        <taxon>Chaetocerotales</taxon>
        <taxon>Chaetocerotaceae</taxon>
        <taxon>Chaetoceros</taxon>
    </lineage>
</organism>
<dbReference type="InterPro" id="IPR036005">
    <property type="entry name" value="Creatinase/aminopeptidase-like"/>
</dbReference>
<dbReference type="InterPro" id="IPR033740">
    <property type="entry name" value="Pept_M24B"/>
</dbReference>
<dbReference type="InterPro" id="IPR000994">
    <property type="entry name" value="Pept_M24"/>
</dbReference>
<dbReference type="InterPro" id="IPR032416">
    <property type="entry name" value="Peptidase_M24_C"/>
</dbReference>
<dbReference type="InterPro" id="IPR000587">
    <property type="entry name" value="Creatinase_N"/>
</dbReference>
<dbReference type="Pfam" id="PF00557">
    <property type="entry name" value="Peptidase_M24"/>
    <property type="match status" value="1"/>
</dbReference>
<dbReference type="Proteomes" id="UP001054902">
    <property type="component" value="Unassembled WGS sequence"/>
</dbReference>
<keyword evidence="2" id="KW-0479">Metal-binding</keyword>
<feature type="domain" description="Peptidase M24" evidence="4">
    <location>
        <begin position="426"/>
        <end position="645"/>
    </location>
</feature>
<dbReference type="InterPro" id="IPR029149">
    <property type="entry name" value="Creatin/AminoP/Spt16_N"/>
</dbReference>
<dbReference type="Pfam" id="PF16188">
    <property type="entry name" value="Peptidase_M24_C"/>
    <property type="match status" value="1"/>
</dbReference>
<comment type="similarity">
    <text evidence="1">Belongs to the peptidase M24B family.</text>
</comment>
<dbReference type="GO" id="GO:0046872">
    <property type="term" value="F:metal ion binding"/>
    <property type="evidence" value="ECO:0007669"/>
    <property type="project" value="UniProtKB-KW"/>
</dbReference>
<keyword evidence="3" id="KW-0378">Hydrolase</keyword>
<evidence type="ECO:0000256" key="2">
    <source>
        <dbReference type="ARBA" id="ARBA00022723"/>
    </source>
</evidence>
<dbReference type="SUPFAM" id="SSF55920">
    <property type="entry name" value="Creatinase/aminopeptidase"/>
    <property type="match status" value="1"/>
</dbReference>
<name>A0AAD3H017_9STRA</name>
<dbReference type="EMBL" id="BLLK01000022">
    <property type="protein sequence ID" value="GFH45617.1"/>
    <property type="molecule type" value="Genomic_DNA"/>
</dbReference>
<evidence type="ECO:0000256" key="3">
    <source>
        <dbReference type="ARBA" id="ARBA00022801"/>
    </source>
</evidence>
<evidence type="ECO:0000259" key="4">
    <source>
        <dbReference type="Pfam" id="PF00557"/>
    </source>
</evidence>
<proteinExistence type="inferred from homology"/>
<reference evidence="7 8" key="1">
    <citation type="journal article" date="2021" name="Sci. Rep.">
        <title>The genome of the diatom Chaetoceros tenuissimus carries an ancient integrated fragment of an extant virus.</title>
        <authorList>
            <person name="Hongo Y."/>
            <person name="Kimura K."/>
            <person name="Takaki Y."/>
            <person name="Yoshida Y."/>
            <person name="Baba S."/>
            <person name="Kobayashi G."/>
            <person name="Nagasaki K."/>
            <person name="Hano T."/>
            <person name="Tomaru Y."/>
        </authorList>
    </citation>
    <scope>NUCLEOTIDE SEQUENCE [LARGE SCALE GENOMIC DNA]</scope>
    <source>
        <strain evidence="7 8">NIES-3715</strain>
    </source>
</reference>
<feature type="domain" description="Peptidase M24 C-terminal" evidence="6">
    <location>
        <begin position="676"/>
        <end position="737"/>
    </location>
</feature>
<dbReference type="PANTHER" id="PTHR43763">
    <property type="entry name" value="XAA-PRO AMINOPEPTIDASE 1"/>
    <property type="match status" value="1"/>
</dbReference>
<dbReference type="CDD" id="cd01085">
    <property type="entry name" value="APP"/>
    <property type="match status" value="1"/>
</dbReference>
<dbReference type="InterPro" id="IPR050422">
    <property type="entry name" value="X-Pro_aminopeptidase_P"/>
</dbReference>
<dbReference type="PANTHER" id="PTHR43763:SF6">
    <property type="entry name" value="XAA-PRO AMINOPEPTIDASE 1"/>
    <property type="match status" value="1"/>
</dbReference>
<gene>
    <name evidence="7" type="ORF">CTEN210_02091</name>
</gene>
<evidence type="ECO:0000313" key="7">
    <source>
        <dbReference type="EMBL" id="GFH45617.1"/>
    </source>
</evidence>
<dbReference type="GO" id="GO:0070006">
    <property type="term" value="F:metalloaminopeptidase activity"/>
    <property type="evidence" value="ECO:0007669"/>
    <property type="project" value="InterPro"/>
</dbReference>
<protein>
    <recommendedName>
        <fullName evidence="9">Xaa-Pro aminopeptidase</fullName>
    </recommendedName>
</protein>
<evidence type="ECO:0000256" key="1">
    <source>
        <dbReference type="ARBA" id="ARBA00008766"/>
    </source>
</evidence>
<dbReference type="GO" id="GO:0005737">
    <property type="term" value="C:cytoplasm"/>
    <property type="evidence" value="ECO:0007669"/>
    <property type="project" value="UniProtKB-ARBA"/>
</dbReference>
<dbReference type="Pfam" id="PF16189">
    <property type="entry name" value="Creatinase_N_2"/>
    <property type="match status" value="1"/>
</dbReference>
<dbReference type="AlphaFoldDB" id="A0AAD3H017"/>
<dbReference type="SUPFAM" id="SSF53092">
    <property type="entry name" value="Creatinase/prolidase N-terminal domain"/>
    <property type="match status" value="1"/>
</dbReference>